<dbReference type="Proteomes" id="UP001057455">
    <property type="component" value="Unassembled WGS sequence"/>
</dbReference>
<keyword evidence="2" id="KW-0808">Transferase</keyword>
<dbReference type="GO" id="GO:0008173">
    <property type="term" value="F:RNA methyltransferase activity"/>
    <property type="evidence" value="ECO:0007669"/>
    <property type="project" value="InterPro"/>
</dbReference>
<dbReference type="PANTHER" id="PTHR43191:SF2">
    <property type="entry name" value="RRNA METHYLTRANSFERASE 3, MITOCHONDRIAL"/>
    <property type="match status" value="1"/>
</dbReference>
<dbReference type="Gene3D" id="3.40.1280.10">
    <property type="match status" value="1"/>
</dbReference>
<dbReference type="Pfam" id="PF00588">
    <property type="entry name" value="SpoU_methylase"/>
    <property type="match status" value="1"/>
</dbReference>
<evidence type="ECO:0000259" key="3">
    <source>
        <dbReference type="Pfam" id="PF00588"/>
    </source>
</evidence>
<keyword evidence="5" id="KW-1185">Reference proteome</keyword>
<accession>A0A9W5TCE2</accession>
<dbReference type="EMBL" id="BLIY01000020">
    <property type="protein sequence ID" value="GFE55360.1"/>
    <property type="molecule type" value="Genomic_DNA"/>
</dbReference>
<comment type="caution">
    <text evidence="4">The sequence shown here is derived from an EMBL/GenBank/DDBJ whole genome shotgun (WGS) entry which is preliminary data.</text>
</comment>
<sequence>MNAGRQIVLSFSRCKSPSSSGLRKCSSGRQVLVPSTNTAPNNSALVQAPSPARIRNHLPTWLVTDDNCAQVHIEEVVAHSKPQILRNIRPFSATELSLFNADPLKVATPSRKNEIIKHLWKLRINSAYRKGQNRRLVTSASVVRHMLKHTTCVFNNIFTTSRDLVATLTSDNSYRERFNRVQLIDRGILQYCLRGTTAAGLHSDTLAEAIIPVPTKVENPKLVVALDNVRYPQNIGNIIRSAVALNVDALFYLTGTADPFDWKVSHITGGLQYMLPYQTGDVRSLKRFCKSNKLTPVVAHLEGQEVDTLEIPGGICIILSNESRGPSADILKFAKKVTLPMHPLVNSLNVSIAGAILVHQLQARLYPQKA</sequence>
<dbReference type="GO" id="GO:0006396">
    <property type="term" value="P:RNA processing"/>
    <property type="evidence" value="ECO:0007669"/>
    <property type="project" value="InterPro"/>
</dbReference>
<evidence type="ECO:0000313" key="4">
    <source>
        <dbReference type="EMBL" id="GFE55360.1"/>
    </source>
</evidence>
<dbReference type="CDD" id="cd18095">
    <property type="entry name" value="SpoU-like_rRNA-MTase"/>
    <property type="match status" value="1"/>
</dbReference>
<evidence type="ECO:0000256" key="1">
    <source>
        <dbReference type="ARBA" id="ARBA00022603"/>
    </source>
</evidence>
<name>A0A9W5TCE2_BABOV</name>
<proteinExistence type="predicted"/>
<dbReference type="InterPro" id="IPR001537">
    <property type="entry name" value="SpoU_MeTrfase"/>
</dbReference>
<feature type="domain" description="tRNA/rRNA methyltransferase SpoU type" evidence="3">
    <location>
        <begin position="222"/>
        <end position="358"/>
    </location>
</feature>
<evidence type="ECO:0000313" key="5">
    <source>
        <dbReference type="Proteomes" id="UP001057455"/>
    </source>
</evidence>
<dbReference type="SUPFAM" id="SSF75217">
    <property type="entry name" value="alpha/beta knot"/>
    <property type="match status" value="1"/>
</dbReference>
<dbReference type="GO" id="GO:0003723">
    <property type="term" value="F:RNA binding"/>
    <property type="evidence" value="ECO:0007669"/>
    <property type="project" value="InterPro"/>
</dbReference>
<organism evidence="4 5">
    <name type="scientific">Babesia ovis</name>
    <dbReference type="NCBI Taxonomy" id="5869"/>
    <lineage>
        <taxon>Eukaryota</taxon>
        <taxon>Sar</taxon>
        <taxon>Alveolata</taxon>
        <taxon>Apicomplexa</taxon>
        <taxon>Aconoidasida</taxon>
        <taxon>Piroplasmida</taxon>
        <taxon>Babesiidae</taxon>
        <taxon>Babesia</taxon>
    </lineage>
</organism>
<evidence type="ECO:0000256" key="2">
    <source>
        <dbReference type="ARBA" id="ARBA00022679"/>
    </source>
</evidence>
<protein>
    <submittedName>
        <fullName evidence="4">RNA</fullName>
    </submittedName>
</protein>
<dbReference type="OrthoDB" id="270651at2759"/>
<keyword evidence="1" id="KW-0489">Methyltransferase</keyword>
<dbReference type="InterPro" id="IPR051259">
    <property type="entry name" value="rRNA_Methyltransferase"/>
</dbReference>
<dbReference type="InterPro" id="IPR029026">
    <property type="entry name" value="tRNA_m1G_MTases_N"/>
</dbReference>
<dbReference type="GO" id="GO:0032259">
    <property type="term" value="P:methylation"/>
    <property type="evidence" value="ECO:0007669"/>
    <property type="project" value="UniProtKB-KW"/>
</dbReference>
<gene>
    <name evidence="4" type="ORF">BaOVIS_027640</name>
</gene>
<dbReference type="PANTHER" id="PTHR43191">
    <property type="entry name" value="RRNA METHYLTRANSFERASE 3"/>
    <property type="match status" value="1"/>
</dbReference>
<dbReference type="AlphaFoldDB" id="A0A9W5TCE2"/>
<dbReference type="InterPro" id="IPR029028">
    <property type="entry name" value="Alpha/beta_knot_MTases"/>
</dbReference>
<reference evidence="4" key="1">
    <citation type="submission" date="2019-12" db="EMBL/GenBank/DDBJ databases">
        <title>Genome sequence of Babesia ovis.</title>
        <authorList>
            <person name="Yamagishi J."/>
            <person name="Sevinc F."/>
            <person name="Xuan X."/>
        </authorList>
    </citation>
    <scope>NUCLEOTIDE SEQUENCE</scope>
    <source>
        <strain evidence="4">Selcuk</strain>
    </source>
</reference>